<reference evidence="2 3" key="1">
    <citation type="submission" date="2022-04" db="EMBL/GenBank/DDBJ databases">
        <title>Streptomyces sp. nov. LCR6-01 isolated from Lichen of Dirinaria sp.</title>
        <authorList>
            <person name="Kanchanasin P."/>
            <person name="Tanasupawat S."/>
            <person name="Phongsopitanun W."/>
        </authorList>
    </citation>
    <scope>NUCLEOTIDE SEQUENCE [LARGE SCALE GENOMIC DNA]</scope>
    <source>
        <strain evidence="2 3">LCR6-01</strain>
    </source>
</reference>
<evidence type="ECO:0008006" key="4">
    <source>
        <dbReference type="Google" id="ProtNLM"/>
    </source>
</evidence>
<feature type="region of interest" description="Disordered" evidence="1">
    <location>
        <begin position="65"/>
        <end position="121"/>
    </location>
</feature>
<protein>
    <recommendedName>
        <fullName evidence="4">Cellulase</fullName>
    </recommendedName>
</protein>
<name>A0ABT0IAC8_9ACTN</name>
<gene>
    <name evidence="2" type="ORF">M1O15_12715</name>
</gene>
<organism evidence="2 3">
    <name type="scientific">Streptomyces lichenis</name>
    <dbReference type="NCBI Taxonomy" id="2306967"/>
    <lineage>
        <taxon>Bacteria</taxon>
        <taxon>Bacillati</taxon>
        <taxon>Actinomycetota</taxon>
        <taxon>Actinomycetes</taxon>
        <taxon>Kitasatosporales</taxon>
        <taxon>Streptomycetaceae</taxon>
        <taxon>Streptomyces</taxon>
    </lineage>
</organism>
<evidence type="ECO:0000313" key="2">
    <source>
        <dbReference type="EMBL" id="MCK8678242.1"/>
    </source>
</evidence>
<comment type="caution">
    <text evidence="2">The sequence shown here is derived from an EMBL/GenBank/DDBJ whole genome shotgun (WGS) entry which is preliminary data.</text>
</comment>
<keyword evidence="3" id="KW-1185">Reference proteome</keyword>
<feature type="compositionally biased region" description="Pro residues" evidence="1">
    <location>
        <begin position="67"/>
        <end position="78"/>
    </location>
</feature>
<dbReference type="EMBL" id="JALPTH010000010">
    <property type="protein sequence ID" value="MCK8678242.1"/>
    <property type="molecule type" value="Genomic_DNA"/>
</dbReference>
<proteinExistence type="predicted"/>
<accession>A0ABT0IAC8</accession>
<evidence type="ECO:0000256" key="1">
    <source>
        <dbReference type="SAM" id="MobiDB-lite"/>
    </source>
</evidence>
<feature type="region of interest" description="Disordered" evidence="1">
    <location>
        <begin position="18"/>
        <end position="40"/>
    </location>
</feature>
<dbReference type="Proteomes" id="UP001522868">
    <property type="component" value="Unassembled WGS sequence"/>
</dbReference>
<sequence length="121" mass="12243">MTGPEDRLREALGAKAASIAAEDLSRPRPPSAAPRPGRILRHAPRTGALLALAAVLAAVLLLLPETPARPPSPVPAGPSRPTLPGASPSPDPSRPSSPSTPADTVVPSPGQDRSPAGLRAR</sequence>
<evidence type="ECO:0000313" key="3">
    <source>
        <dbReference type="Proteomes" id="UP001522868"/>
    </source>
</evidence>
<dbReference type="RefSeq" id="WP_248633836.1">
    <property type="nucleotide sequence ID" value="NZ_JALPTH010000010.1"/>
</dbReference>